<organism evidence="4">
    <name type="scientific">Gongylonema pulchrum</name>
    <dbReference type="NCBI Taxonomy" id="637853"/>
    <lineage>
        <taxon>Eukaryota</taxon>
        <taxon>Metazoa</taxon>
        <taxon>Ecdysozoa</taxon>
        <taxon>Nematoda</taxon>
        <taxon>Chromadorea</taxon>
        <taxon>Rhabditida</taxon>
        <taxon>Spirurina</taxon>
        <taxon>Spiruromorpha</taxon>
        <taxon>Spiruroidea</taxon>
        <taxon>Gongylonematidae</taxon>
        <taxon>Gongylonema</taxon>
    </lineage>
</organism>
<accession>A0A183E148</accession>
<dbReference type="WBParaSite" id="GPUH_0001470801-mRNA-1">
    <property type="protein sequence ID" value="GPUH_0001470801-mRNA-1"/>
    <property type="gene ID" value="GPUH_0001470801"/>
</dbReference>
<gene>
    <name evidence="2" type="ORF">GPUH_LOCUS14689</name>
</gene>
<name>A0A183E148_9BILA</name>
<evidence type="ECO:0000313" key="4">
    <source>
        <dbReference type="WBParaSite" id="GPUH_0001470801-mRNA-1"/>
    </source>
</evidence>
<feature type="region of interest" description="Disordered" evidence="1">
    <location>
        <begin position="82"/>
        <end position="114"/>
    </location>
</feature>
<reference evidence="4" key="1">
    <citation type="submission" date="2016-06" db="UniProtKB">
        <authorList>
            <consortium name="WormBaseParasite"/>
        </authorList>
    </citation>
    <scope>IDENTIFICATION</scope>
</reference>
<feature type="compositionally biased region" description="Basic and acidic residues" evidence="1">
    <location>
        <begin position="82"/>
        <end position="105"/>
    </location>
</feature>
<dbReference type="AlphaFoldDB" id="A0A183E148"/>
<dbReference type="Proteomes" id="UP000271098">
    <property type="component" value="Unassembled WGS sequence"/>
</dbReference>
<proteinExistence type="predicted"/>
<reference evidence="2 3" key="2">
    <citation type="submission" date="2018-11" db="EMBL/GenBank/DDBJ databases">
        <authorList>
            <consortium name="Pathogen Informatics"/>
        </authorList>
    </citation>
    <scope>NUCLEOTIDE SEQUENCE [LARGE SCALE GENOMIC DNA]</scope>
</reference>
<protein>
    <submittedName>
        <fullName evidence="4">SANT domain-containing protein</fullName>
    </submittedName>
</protein>
<evidence type="ECO:0000313" key="2">
    <source>
        <dbReference type="EMBL" id="VDN24608.1"/>
    </source>
</evidence>
<dbReference type="EMBL" id="UYRT01081549">
    <property type="protein sequence ID" value="VDN24608.1"/>
    <property type="molecule type" value="Genomic_DNA"/>
</dbReference>
<evidence type="ECO:0000313" key="3">
    <source>
        <dbReference type="Proteomes" id="UP000271098"/>
    </source>
</evidence>
<keyword evidence="3" id="KW-1185">Reference proteome</keyword>
<sequence>MLDGKSDAENKGREAKNWEEVAKEFEITSPAQLRETLHEAAKMRKGLKAKDYEQLRAVMGQLRNSEKIQRELRARIAQLRKESDALKSEENEERRARVTGEREGQRVAAHVRPP</sequence>
<evidence type="ECO:0000256" key="1">
    <source>
        <dbReference type="SAM" id="MobiDB-lite"/>
    </source>
</evidence>